<evidence type="ECO:0000313" key="1">
    <source>
        <dbReference type="EMBL" id="THU64070.1"/>
    </source>
</evidence>
<accession>A0A4S8JPH1</accession>
<dbReference type="EMBL" id="PYDT01000004">
    <property type="protein sequence ID" value="THU64070.1"/>
    <property type="molecule type" value="Genomic_DNA"/>
</dbReference>
<protein>
    <submittedName>
        <fullName evidence="1">Uncharacterized protein</fullName>
    </submittedName>
</protein>
<dbReference type="Proteomes" id="UP000317650">
    <property type="component" value="Chromosome 1"/>
</dbReference>
<keyword evidence="2" id="KW-1185">Reference proteome</keyword>
<proteinExistence type="predicted"/>
<name>A0A4S8JPH1_MUSBA</name>
<gene>
    <name evidence="1" type="ORF">C4D60_Mb01t22580</name>
</gene>
<reference evidence="1 2" key="1">
    <citation type="journal article" date="2019" name="Nat. Plants">
        <title>Genome sequencing of Musa balbisiana reveals subgenome evolution and function divergence in polyploid bananas.</title>
        <authorList>
            <person name="Yao X."/>
        </authorList>
    </citation>
    <scope>NUCLEOTIDE SEQUENCE [LARGE SCALE GENOMIC DNA]</scope>
    <source>
        <strain evidence="2">cv. DH-PKW</strain>
        <tissue evidence="1">Leaves</tissue>
    </source>
</reference>
<organism evidence="1 2">
    <name type="scientific">Musa balbisiana</name>
    <name type="common">Banana</name>
    <dbReference type="NCBI Taxonomy" id="52838"/>
    <lineage>
        <taxon>Eukaryota</taxon>
        <taxon>Viridiplantae</taxon>
        <taxon>Streptophyta</taxon>
        <taxon>Embryophyta</taxon>
        <taxon>Tracheophyta</taxon>
        <taxon>Spermatophyta</taxon>
        <taxon>Magnoliopsida</taxon>
        <taxon>Liliopsida</taxon>
        <taxon>Zingiberales</taxon>
        <taxon>Musaceae</taxon>
        <taxon>Musa</taxon>
    </lineage>
</organism>
<evidence type="ECO:0000313" key="2">
    <source>
        <dbReference type="Proteomes" id="UP000317650"/>
    </source>
</evidence>
<sequence length="63" mass="7565">MNDSTRPRNNTTGLRLMTFPRAQTYELYLFIFVFSLRRIFTTTCHCHLGYACYLFDDMPRPIH</sequence>
<dbReference type="AlphaFoldDB" id="A0A4S8JPH1"/>
<comment type="caution">
    <text evidence="1">The sequence shown here is derived from an EMBL/GenBank/DDBJ whole genome shotgun (WGS) entry which is preliminary data.</text>
</comment>